<evidence type="ECO:0000256" key="2">
    <source>
        <dbReference type="ARBA" id="ARBA00006873"/>
    </source>
</evidence>
<dbReference type="Proteomes" id="UP000541444">
    <property type="component" value="Unassembled WGS sequence"/>
</dbReference>
<evidence type="ECO:0000256" key="6">
    <source>
        <dbReference type="ARBA" id="ARBA00023002"/>
    </source>
</evidence>
<comment type="subcellular location">
    <subcellularLocation>
        <location evidence="14">Secreted</location>
    </subcellularLocation>
</comment>
<dbReference type="PANTHER" id="PTHR31388">
    <property type="entry name" value="PEROXIDASE 72-RELATED"/>
    <property type="match status" value="1"/>
</dbReference>
<feature type="domain" description="Plant heme peroxidase family profile" evidence="15">
    <location>
        <begin position="26"/>
        <end position="257"/>
    </location>
</feature>
<feature type="binding site" evidence="11">
    <location>
        <position position="192"/>
    </location>
    <ligand>
        <name>Ca(2+)</name>
        <dbReference type="ChEBI" id="CHEBI:29108"/>
        <label>2</label>
    </ligand>
</feature>
<feature type="disulfide bond" evidence="13">
    <location>
        <begin position="69"/>
        <end position="74"/>
    </location>
</feature>
<evidence type="ECO:0000256" key="12">
    <source>
        <dbReference type="PIRSR" id="PIRSR600823-4"/>
    </source>
</evidence>
<evidence type="ECO:0000256" key="5">
    <source>
        <dbReference type="ARBA" id="ARBA00022723"/>
    </source>
</evidence>
<feature type="disulfide bond" evidence="13">
    <location>
        <begin position="36"/>
        <end position="112"/>
    </location>
</feature>
<feature type="signal peptide" evidence="14">
    <location>
        <begin position="1"/>
        <end position="25"/>
    </location>
</feature>
<feature type="binding site" evidence="11">
    <location>
        <position position="73"/>
    </location>
    <ligand>
        <name>Ca(2+)</name>
        <dbReference type="ChEBI" id="CHEBI:29108"/>
        <label>1</label>
    </ligand>
</feature>
<feature type="binding site" evidence="11">
    <location>
        <position position="85"/>
    </location>
    <ligand>
        <name>Ca(2+)</name>
        <dbReference type="ChEBI" id="CHEBI:29108"/>
        <label>1</label>
    </ligand>
</feature>
<evidence type="ECO:0000256" key="4">
    <source>
        <dbReference type="ARBA" id="ARBA00022617"/>
    </source>
</evidence>
<keyword evidence="4 14" id="KW-0349">Heme</keyword>
<dbReference type="PROSITE" id="PS50873">
    <property type="entry name" value="PEROXIDASE_4"/>
    <property type="match status" value="1"/>
</dbReference>
<evidence type="ECO:0000256" key="13">
    <source>
        <dbReference type="PIRSR" id="PIRSR600823-5"/>
    </source>
</evidence>
<keyword evidence="17" id="KW-1185">Reference proteome</keyword>
<evidence type="ECO:0000256" key="7">
    <source>
        <dbReference type="ARBA" id="ARBA00023004"/>
    </source>
</evidence>
<keyword evidence="11 14" id="KW-0106">Calcium</keyword>
<dbReference type="InterPro" id="IPR000823">
    <property type="entry name" value="Peroxidase_pln"/>
</dbReference>
<feature type="active site" description="Proton acceptor" evidence="9">
    <location>
        <position position="67"/>
    </location>
</feature>
<dbReference type="GO" id="GO:0006979">
    <property type="term" value="P:response to oxidative stress"/>
    <property type="evidence" value="ECO:0007669"/>
    <property type="project" value="UniProtKB-UniRule"/>
</dbReference>
<comment type="similarity">
    <text evidence="14">Belongs to the peroxidase family. Classical plant (class III) peroxidase subfamily.</text>
</comment>
<dbReference type="Pfam" id="PF00141">
    <property type="entry name" value="peroxidase"/>
    <property type="match status" value="1"/>
</dbReference>
<evidence type="ECO:0000256" key="9">
    <source>
        <dbReference type="PIRSR" id="PIRSR600823-1"/>
    </source>
</evidence>
<feature type="binding site" evidence="11">
    <location>
        <position position="71"/>
    </location>
    <ligand>
        <name>Ca(2+)</name>
        <dbReference type="ChEBI" id="CHEBI:29108"/>
        <label>1</label>
    </ligand>
</feature>
<keyword evidence="5 11" id="KW-0479">Metal-binding</keyword>
<dbReference type="GO" id="GO:0046872">
    <property type="term" value="F:metal ion binding"/>
    <property type="evidence" value="ECO:0007669"/>
    <property type="project" value="UniProtKB-UniRule"/>
</dbReference>
<comment type="cofactor">
    <cofactor evidence="11 14">
        <name>heme b</name>
        <dbReference type="ChEBI" id="CHEBI:60344"/>
    </cofactor>
    <text evidence="11 14">Binds 1 heme b (iron(II)-protoporphyrin IX) group per subunit.</text>
</comment>
<feature type="binding site" evidence="10">
    <location>
        <position position="161"/>
    </location>
    <ligand>
        <name>substrate</name>
    </ligand>
</feature>
<evidence type="ECO:0000256" key="14">
    <source>
        <dbReference type="RuleBase" id="RU362060"/>
    </source>
</evidence>
<dbReference type="OrthoDB" id="2113341at2759"/>
<dbReference type="GO" id="GO:0042744">
    <property type="term" value="P:hydrogen peroxide catabolic process"/>
    <property type="evidence" value="ECO:0007669"/>
    <property type="project" value="UniProtKB-KW"/>
</dbReference>
<proteinExistence type="inferred from homology"/>
<organism evidence="16 17">
    <name type="scientific">Kingdonia uniflora</name>
    <dbReference type="NCBI Taxonomy" id="39325"/>
    <lineage>
        <taxon>Eukaryota</taxon>
        <taxon>Viridiplantae</taxon>
        <taxon>Streptophyta</taxon>
        <taxon>Embryophyta</taxon>
        <taxon>Tracheophyta</taxon>
        <taxon>Spermatophyta</taxon>
        <taxon>Magnoliopsida</taxon>
        <taxon>Ranunculales</taxon>
        <taxon>Circaeasteraceae</taxon>
        <taxon>Kingdonia</taxon>
    </lineage>
</organism>
<evidence type="ECO:0000313" key="16">
    <source>
        <dbReference type="EMBL" id="KAF6175828.1"/>
    </source>
</evidence>
<dbReference type="GO" id="GO:0020037">
    <property type="term" value="F:heme binding"/>
    <property type="evidence" value="ECO:0007669"/>
    <property type="project" value="UniProtKB-UniRule"/>
</dbReference>
<comment type="catalytic activity">
    <reaction evidence="1 14">
        <text>2 a phenolic donor + H2O2 = 2 a phenolic radical donor + 2 H2O</text>
        <dbReference type="Rhea" id="RHEA:56136"/>
        <dbReference type="ChEBI" id="CHEBI:15377"/>
        <dbReference type="ChEBI" id="CHEBI:16240"/>
        <dbReference type="ChEBI" id="CHEBI:139520"/>
        <dbReference type="ChEBI" id="CHEBI:139521"/>
        <dbReference type="EC" id="1.11.1.7"/>
    </reaction>
</comment>
<comment type="cofactor">
    <cofactor evidence="11 14">
        <name>Ca(2+)</name>
        <dbReference type="ChEBI" id="CHEBI:29108"/>
    </cofactor>
    <text evidence="11 14">Binds 2 calcium ions per subunit.</text>
</comment>
<feature type="binding site" evidence="11">
    <location>
        <position position="75"/>
    </location>
    <ligand>
        <name>Ca(2+)</name>
        <dbReference type="ChEBI" id="CHEBI:29108"/>
        <label>1</label>
    </ligand>
</feature>
<feature type="binding site" evidence="11">
    <location>
        <position position="68"/>
    </location>
    <ligand>
        <name>Ca(2+)</name>
        <dbReference type="ChEBI" id="CHEBI:29108"/>
        <label>1</label>
    </ligand>
</feature>
<name>A0A7J7P9G4_9MAGN</name>
<reference evidence="16 17" key="1">
    <citation type="journal article" date="2020" name="IScience">
        <title>Genome Sequencing of the Endangered Kingdonia uniflora (Circaeasteraceae, Ranunculales) Reveals Potential Mechanisms of Evolutionary Specialization.</title>
        <authorList>
            <person name="Sun Y."/>
            <person name="Deng T."/>
            <person name="Zhang A."/>
            <person name="Moore M.J."/>
            <person name="Landis J.B."/>
            <person name="Lin N."/>
            <person name="Zhang H."/>
            <person name="Zhang X."/>
            <person name="Huang J."/>
            <person name="Zhang X."/>
            <person name="Sun H."/>
            <person name="Wang H."/>
        </authorList>
    </citation>
    <scope>NUCLEOTIDE SEQUENCE [LARGE SCALE GENOMIC DNA]</scope>
    <source>
        <strain evidence="16">TB1705</strain>
        <tissue evidence="16">Leaf</tissue>
    </source>
</reference>
<keyword evidence="14" id="KW-0376">Hydrogen peroxide</keyword>
<feature type="site" description="Transition state stabilizer" evidence="12">
    <location>
        <position position="63"/>
    </location>
</feature>
<feature type="chain" id="PRO_5029949026" description="Peroxidase" evidence="14">
    <location>
        <begin position="26"/>
        <end position="283"/>
    </location>
</feature>
<comment type="similarity">
    <text evidence="2">Belongs to the peroxidase family. Ascorbate peroxidase subfamily.</text>
</comment>
<sequence>MAQYFSTLVFITVLIITITASQTSAQLSESFYAYTCPFVNHMIQYGTRAAIYREPRMGASLLRLFFHDCFVNGCDGGILLDDGGEKTAAPNINSIRGYEVIDNIKAYVDRVCGRQVVSCTDILAVVARDSVVALGGPWWPVLLGRRDSRTGNPGAANTDLPRPTDPLNVIINKFSKKGFNTKEMVALSGGHTIGFSRCTNFKDRIYSRTNIDPAFATSRQSTCPHEKEMGDDNLAPLEEQSPFLFGNNYYQNLVKQRCDDLPNAGQIYPSVLSSVRMYLFSIS</sequence>
<dbReference type="GO" id="GO:0005576">
    <property type="term" value="C:extracellular region"/>
    <property type="evidence" value="ECO:0007669"/>
    <property type="project" value="UniProtKB-SubCell"/>
</dbReference>
<comment type="caution">
    <text evidence="16">The sequence shown here is derived from an EMBL/GenBank/DDBJ whole genome shotgun (WGS) entry which is preliminary data.</text>
</comment>
<dbReference type="PANTHER" id="PTHR31388:SF24">
    <property type="entry name" value="PEROXIDASE 52"/>
    <property type="match status" value="1"/>
</dbReference>
<dbReference type="InterPro" id="IPR010255">
    <property type="entry name" value="Haem_peroxidase_sf"/>
</dbReference>
<dbReference type="PROSITE" id="PS00436">
    <property type="entry name" value="PEROXIDASE_2"/>
    <property type="match status" value="1"/>
</dbReference>
<accession>A0A7J7P9G4</accession>
<keyword evidence="14" id="KW-0964">Secreted</keyword>
<comment type="function">
    <text evidence="14">Removal of H(2)O(2), oxidation of toxic reductants, biosynthesis and degradation of lignin, suberization, auxin catabolism, response to environmental stresses such as wounding, pathogen attack and oxidative stress.</text>
</comment>
<evidence type="ECO:0000256" key="10">
    <source>
        <dbReference type="PIRSR" id="PIRSR600823-2"/>
    </source>
</evidence>
<dbReference type="InterPro" id="IPR019794">
    <property type="entry name" value="Peroxidases_AS"/>
</dbReference>
<dbReference type="PRINTS" id="PR00461">
    <property type="entry name" value="PLPEROXIDASE"/>
</dbReference>
<dbReference type="SUPFAM" id="SSF48113">
    <property type="entry name" value="Heme-dependent peroxidases"/>
    <property type="match status" value="1"/>
</dbReference>
<keyword evidence="8 13" id="KW-1015">Disulfide bond</keyword>
<keyword evidence="14" id="KW-0732">Signal</keyword>
<dbReference type="InterPro" id="IPR019793">
    <property type="entry name" value="Peroxidases_heam-ligand_BS"/>
</dbReference>
<evidence type="ECO:0000256" key="3">
    <source>
        <dbReference type="ARBA" id="ARBA00022559"/>
    </source>
</evidence>
<dbReference type="PRINTS" id="PR00458">
    <property type="entry name" value="PEROXIDASE"/>
</dbReference>
<evidence type="ECO:0000256" key="11">
    <source>
        <dbReference type="PIRSR" id="PIRSR600823-3"/>
    </source>
</evidence>
<evidence type="ECO:0000256" key="8">
    <source>
        <dbReference type="ARBA" id="ARBA00023157"/>
    </source>
</evidence>
<dbReference type="PROSITE" id="PS00435">
    <property type="entry name" value="PEROXIDASE_1"/>
    <property type="match status" value="1"/>
</dbReference>
<feature type="disulfide bond" evidence="13">
    <location>
        <begin position="198"/>
        <end position="223"/>
    </location>
</feature>
<evidence type="ECO:0000256" key="1">
    <source>
        <dbReference type="ARBA" id="ARBA00000189"/>
    </source>
</evidence>
<gene>
    <name evidence="16" type="ORF">GIB67_003316</name>
</gene>
<protein>
    <recommendedName>
        <fullName evidence="14">Peroxidase</fullName>
        <ecNumber evidence="14">1.11.1.7</ecNumber>
    </recommendedName>
</protein>
<dbReference type="CDD" id="cd00693">
    <property type="entry name" value="secretory_peroxidase"/>
    <property type="match status" value="1"/>
</dbReference>
<evidence type="ECO:0000259" key="15">
    <source>
        <dbReference type="PROSITE" id="PS50873"/>
    </source>
</evidence>
<dbReference type="AlphaFoldDB" id="A0A7J7P9G4"/>
<keyword evidence="3 14" id="KW-0575">Peroxidase</keyword>
<dbReference type="EC" id="1.11.1.7" evidence="14"/>
<evidence type="ECO:0000313" key="17">
    <source>
        <dbReference type="Proteomes" id="UP000541444"/>
    </source>
</evidence>
<dbReference type="InterPro" id="IPR033905">
    <property type="entry name" value="Secretory_peroxidase"/>
</dbReference>
<dbReference type="Gene3D" id="1.10.520.10">
    <property type="match status" value="1"/>
</dbReference>
<keyword evidence="7 11" id="KW-0408">Iron</keyword>
<keyword evidence="6 14" id="KW-0560">Oxidoreductase</keyword>
<feature type="binding site" description="axial binding residue" evidence="11">
    <location>
        <position position="191"/>
    </location>
    <ligand>
        <name>heme b</name>
        <dbReference type="ChEBI" id="CHEBI:60344"/>
    </ligand>
    <ligandPart>
        <name>Fe</name>
        <dbReference type="ChEBI" id="CHEBI:18248"/>
    </ligandPart>
</feature>
<dbReference type="GO" id="GO:0140825">
    <property type="term" value="F:lactoperoxidase activity"/>
    <property type="evidence" value="ECO:0007669"/>
    <property type="project" value="UniProtKB-EC"/>
</dbReference>
<dbReference type="Gene3D" id="1.10.420.10">
    <property type="entry name" value="Peroxidase, domain 2"/>
    <property type="match status" value="1"/>
</dbReference>
<dbReference type="EMBL" id="JACGCM010000140">
    <property type="protein sequence ID" value="KAF6175828.1"/>
    <property type="molecule type" value="Genomic_DNA"/>
</dbReference>
<dbReference type="InterPro" id="IPR002016">
    <property type="entry name" value="Haem_peroxidase"/>
</dbReference>